<evidence type="ECO:0000256" key="1">
    <source>
        <dbReference type="ARBA" id="ARBA00006432"/>
    </source>
</evidence>
<dbReference type="InterPro" id="IPR000873">
    <property type="entry name" value="AMP-dep_synth/lig_dom"/>
</dbReference>
<dbReference type="PANTHER" id="PTHR43201">
    <property type="entry name" value="ACYL-COA SYNTHETASE"/>
    <property type="match status" value="1"/>
</dbReference>
<feature type="domain" description="AMP-binding enzyme C-terminal" evidence="4">
    <location>
        <begin position="502"/>
        <end position="579"/>
    </location>
</feature>
<reference evidence="5" key="1">
    <citation type="submission" date="2022-07" db="EMBL/GenBank/DDBJ databases">
        <title>Genome Sequence of Agrocybe chaxingu.</title>
        <authorList>
            <person name="Buettner E."/>
        </authorList>
    </citation>
    <scope>NUCLEOTIDE SEQUENCE</scope>
    <source>
        <strain evidence="5">MP-N11</strain>
    </source>
</reference>
<evidence type="ECO:0000256" key="2">
    <source>
        <dbReference type="ARBA" id="ARBA00022598"/>
    </source>
</evidence>
<name>A0A9W8MZA9_9AGAR</name>
<dbReference type="Pfam" id="PF00501">
    <property type="entry name" value="AMP-binding"/>
    <property type="match status" value="1"/>
</dbReference>
<accession>A0A9W8MZA9</accession>
<dbReference type="Gene3D" id="3.30.300.30">
    <property type="match status" value="1"/>
</dbReference>
<dbReference type="PROSITE" id="PS00455">
    <property type="entry name" value="AMP_BINDING"/>
    <property type="match status" value="1"/>
</dbReference>
<dbReference type="EMBL" id="JANKHO010000101">
    <property type="protein sequence ID" value="KAJ3515337.1"/>
    <property type="molecule type" value="Genomic_DNA"/>
</dbReference>
<dbReference type="Proteomes" id="UP001148786">
    <property type="component" value="Unassembled WGS sequence"/>
</dbReference>
<comment type="caution">
    <text evidence="5">The sequence shown here is derived from an EMBL/GenBank/DDBJ whole genome shotgun (WGS) entry which is preliminary data.</text>
</comment>
<keyword evidence="2" id="KW-0436">Ligase</keyword>
<dbReference type="Gene3D" id="3.40.50.12780">
    <property type="entry name" value="N-terminal domain of ligase-like"/>
    <property type="match status" value="1"/>
</dbReference>
<dbReference type="SUPFAM" id="SSF56801">
    <property type="entry name" value="Acetyl-CoA synthetase-like"/>
    <property type="match status" value="1"/>
</dbReference>
<comment type="similarity">
    <text evidence="1">Belongs to the ATP-dependent AMP-binding enzyme family.</text>
</comment>
<dbReference type="GO" id="GO:0006631">
    <property type="term" value="P:fatty acid metabolic process"/>
    <property type="evidence" value="ECO:0007669"/>
    <property type="project" value="TreeGrafter"/>
</dbReference>
<dbReference type="OrthoDB" id="10253115at2759"/>
<sequence length="605" mass="66343">MSDAWSPKRTLTEVDAILCAPGTMHETQTVLVGNLVQRVYKNLWPSLRVFWLWAAKEHKDAVYAVFENQRLTFAEAFQRSLRAAAIYHDVYGVRKGDRVVICARNYPEYIVAFWACHLLGAISALANAWSPLETLRYCIAHTECKLIIVDPERANLLEPISRKLVAEAGSTGILVLESQEGKGKWEGMTTWHAALNDYRGDPLKILTMDPKITPEDDATILFTSGTTGMPKADTSRLTLWLTLHEVTVGTRRAALRRGEGIPTPPVGPQKAILLSVPLFHVTGLTSLTMLATMGGLKIVMMRKWIPEEGARLMKKENVVIAGGVPSMVSDLADSSAAGLPLDALMFGGAPAPDTLTPRARKAFPTATMSQGYGLTETSSVAVGFAGEDYVTRPTSWFVPSSTAGDHPLIVLSGLAMPINNLMIMNGNTSVPAGTIGEVWIRGPNVMKGYWRDQAATDKVLTQDGWFKSGDLGFLDKEGFLYIRDRIKDIIIRGGENIDSVTVENALYADERVLEAAAVGVPDKRLSELVAAVVSVKPPFHSRVRERELISLARKSLPKFAVPVMIVVQNEPFERTPSGKILKADLRKLAAKEWSSRSSHDRSSKL</sequence>
<gene>
    <name evidence="5" type="ORF">NLJ89_g1824</name>
</gene>
<dbReference type="InterPro" id="IPR042099">
    <property type="entry name" value="ANL_N_sf"/>
</dbReference>
<dbReference type="GO" id="GO:0031956">
    <property type="term" value="F:medium-chain fatty acid-CoA ligase activity"/>
    <property type="evidence" value="ECO:0007669"/>
    <property type="project" value="TreeGrafter"/>
</dbReference>
<dbReference type="AlphaFoldDB" id="A0A9W8MZA9"/>
<dbReference type="InterPro" id="IPR025110">
    <property type="entry name" value="AMP-bd_C"/>
</dbReference>
<proteinExistence type="inferred from homology"/>
<feature type="domain" description="AMP-dependent synthetase/ligase" evidence="3">
    <location>
        <begin position="53"/>
        <end position="450"/>
    </location>
</feature>
<dbReference type="InterPro" id="IPR045851">
    <property type="entry name" value="AMP-bd_C_sf"/>
</dbReference>
<dbReference type="Pfam" id="PF13193">
    <property type="entry name" value="AMP-binding_C"/>
    <property type="match status" value="1"/>
</dbReference>
<evidence type="ECO:0000313" key="6">
    <source>
        <dbReference type="Proteomes" id="UP001148786"/>
    </source>
</evidence>
<dbReference type="InterPro" id="IPR020845">
    <property type="entry name" value="AMP-binding_CS"/>
</dbReference>
<evidence type="ECO:0000313" key="5">
    <source>
        <dbReference type="EMBL" id="KAJ3515337.1"/>
    </source>
</evidence>
<organism evidence="5 6">
    <name type="scientific">Agrocybe chaxingu</name>
    <dbReference type="NCBI Taxonomy" id="84603"/>
    <lineage>
        <taxon>Eukaryota</taxon>
        <taxon>Fungi</taxon>
        <taxon>Dikarya</taxon>
        <taxon>Basidiomycota</taxon>
        <taxon>Agaricomycotina</taxon>
        <taxon>Agaricomycetes</taxon>
        <taxon>Agaricomycetidae</taxon>
        <taxon>Agaricales</taxon>
        <taxon>Agaricineae</taxon>
        <taxon>Strophariaceae</taxon>
        <taxon>Agrocybe</taxon>
    </lineage>
</organism>
<dbReference type="PANTHER" id="PTHR43201:SF5">
    <property type="entry name" value="MEDIUM-CHAIN ACYL-COA LIGASE ACSF2, MITOCHONDRIAL"/>
    <property type="match status" value="1"/>
</dbReference>
<evidence type="ECO:0000259" key="3">
    <source>
        <dbReference type="Pfam" id="PF00501"/>
    </source>
</evidence>
<protein>
    <submittedName>
        <fullName evidence="5">Uncharacterized protein</fullName>
    </submittedName>
</protein>
<keyword evidence="6" id="KW-1185">Reference proteome</keyword>
<evidence type="ECO:0000259" key="4">
    <source>
        <dbReference type="Pfam" id="PF13193"/>
    </source>
</evidence>